<feature type="region of interest" description="Disordered" evidence="3">
    <location>
        <begin position="1"/>
        <end position="22"/>
    </location>
</feature>
<proteinExistence type="predicted"/>
<dbReference type="PRINTS" id="PR00455">
    <property type="entry name" value="HTHTETR"/>
</dbReference>
<dbReference type="OrthoDB" id="9179041at2"/>
<organism evidence="6 7">
    <name type="scientific">Tsukamurella pseudospumae</name>
    <dbReference type="NCBI Taxonomy" id="239498"/>
    <lineage>
        <taxon>Bacteria</taxon>
        <taxon>Bacillati</taxon>
        <taxon>Actinomycetota</taxon>
        <taxon>Actinomycetes</taxon>
        <taxon>Mycobacteriales</taxon>
        <taxon>Tsukamurellaceae</taxon>
        <taxon>Tsukamurella</taxon>
    </lineage>
</organism>
<evidence type="ECO:0000256" key="3">
    <source>
        <dbReference type="SAM" id="MobiDB-lite"/>
    </source>
</evidence>
<name>A0A137ZZS9_9ACTN</name>
<accession>A0A137ZZS9</accession>
<dbReference type="InterPro" id="IPR036271">
    <property type="entry name" value="Tet_transcr_reg_TetR-rel_C_sf"/>
</dbReference>
<dbReference type="Pfam" id="PF17932">
    <property type="entry name" value="TetR_C_24"/>
    <property type="match status" value="1"/>
</dbReference>
<sequence length="204" mass="22370">MEVPTTRRGVGSAPEAGTARERAKAARRRELLAAAAALMAERGFAGVRLEDIGAAAGVSGPAMYRHFSGKQDVLAALLEEISEYLYDGGRRVAEERADDPRRALHDLVDFHVDFAASEPDLIRVQYRDLWSLAPESARRVRRLQRQYVELWADELTRLGGDPVENRATVHAVFGLLNAAPSLPALPQPRLRALLRDKALAALGV</sequence>
<dbReference type="PANTHER" id="PTHR30055">
    <property type="entry name" value="HTH-TYPE TRANSCRIPTIONAL REGULATOR RUTR"/>
    <property type="match status" value="1"/>
</dbReference>
<dbReference type="SUPFAM" id="SSF46689">
    <property type="entry name" value="Homeodomain-like"/>
    <property type="match status" value="1"/>
</dbReference>
<dbReference type="Proteomes" id="UP000070409">
    <property type="component" value="Unassembled WGS sequence"/>
</dbReference>
<dbReference type="Gene3D" id="1.10.357.10">
    <property type="entry name" value="Tetracycline Repressor, domain 2"/>
    <property type="match status" value="1"/>
</dbReference>
<evidence type="ECO:0000313" key="5">
    <source>
        <dbReference type="EMBL" id="KXO89187.1"/>
    </source>
</evidence>
<dbReference type="PANTHER" id="PTHR30055:SF237">
    <property type="entry name" value="TRANSCRIPTIONAL REPRESSOR MCE3R"/>
    <property type="match status" value="1"/>
</dbReference>
<evidence type="ECO:0000259" key="4">
    <source>
        <dbReference type="PROSITE" id="PS50977"/>
    </source>
</evidence>
<gene>
    <name evidence="6" type="ORF">AXK60_18070</name>
    <name evidence="5" type="ORF">AXK61_11290</name>
</gene>
<keyword evidence="8" id="KW-1185">Reference proteome</keyword>
<dbReference type="InterPro" id="IPR001647">
    <property type="entry name" value="HTH_TetR"/>
</dbReference>
<feature type="domain" description="HTH tetR-type" evidence="4">
    <location>
        <begin position="25"/>
        <end position="85"/>
    </location>
</feature>
<evidence type="ECO:0000256" key="2">
    <source>
        <dbReference type="PROSITE-ProRule" id="PRU00335"/>
    </source>
</evidence>
<dbReference type="STRING" id="239498.AXK60_18070"/>
<reference evidence="6" key="2">
    <citation type="submission" date="2016-02" db="EMBL/GenBank/DDBJ databases">
        <authorList>
            <person name="Teng J.L."/>
            <person name="Yang Y."/>
            <person name="Huang Y."/>
            <person name="Guo F."/>
            <person name="Wei W."/>
            <person name="Chen J.H."/>
            <person name="Wong S.Y."/>
            <person name="Lau S.K."/>
            <person name="Woo P.C."/>
        </authorList>
    </citation>
    <scope>NUCLEOTIDE SEQUENCE</scope>
    <source>
        <strain evidence="6">JCM 15929</strain>
    </source>
</reference>
<dbReference type="InterPro" id="IPR050109">
    <property type="entry name" value="HTH-type_TetR-like_transc_reg"/>
</dbReference>
<reference evidence="7" key="3">
    <citation type="submission" date="2016-02" db="EMBL/GenBank/DDBJ databases">
        <authorList>
            <person name="Wen L."/>
            <person name="He K."/>
            <person name="Yang H."/>
        </authorList>
    </citation>
    <scope>NUCLEOTIDE SEQUENCE [LARGE SCALE GENOMIC DNA]</scope>
    <source>
        <strain evidence="7">JCM 15929</strain>
    </source>
</reference>
<feature type="DNA-binding region" description="H-T-H motif" evidence="2">
    <location>
        <begin position="48"/>
        <end position="67"/>
    </location>
</feature>
<evidence type="ECO:0000313" key="8">
    <source>
        <dbReference type="Proteomes" id="UP000070409"/>
    </source>
</evidence>
<keyword evidence="1 2" id="KW-0238">DNA-binding</keyword>
<dbReference type="PROSITE" id="PS50977">
    <property type="entry name" value="HTH_TETR_2"/>
    <property type="match status" value="1"/>
</dbReference>
<dbReference type="Gene3D" id="1.10.10.60">
    <property type="entry name" value="Homeodomain-like"/>
    <property type="match status" value="1"/>
</dbReference>
<dbReference type="InterPro" id="IPR009057">
    <property type="entry name" value="Homeodomain-like_sf"/>
</dbReference>
<dbReference type="EMBL" id="LSRF01000058">
    <property type="protein sequence ID" value="KXP03703.1"/>
    <property type="molecule type" value="Genomic_DNA"/>
</dbReference>
<dbReference type="InterPro" id="IPR041490">
    <property type="entry name" value="KstR2_TetR_C"/>
</dbReference>
<reference evidence="5 8" key="1">
    <citation type="submission" date="2016-02" db="EMBL/GenBank/DDBJ databases">
        <authorList>
            <person name="Teng J.L."/>
            <person name="Tang Y."/>
            <person name="Huang Y."/>
            <person name="Guo F."/>
            <person name="Wei W."/>
            <person name="Chen J.H."/>
            <person name="Wong S.Y."/>
            <person name="Lau S.K."/>
            <person name="Woo P.C."/>
        </authorList>
    </citation>
    <scope>NUCLEOTIDE SEQUENCE [LARGE SCALE GENOMIC DNA]</scope>
    <source>
        <strain evidence="5 8">JCM 13375</strain>
    </source>
</reference>
<comment type="caution">
    <text evidence="6">The sequence shown here is derived from an EMBL/GenBank/DDBJ whole genome shotgun (WGS) entry which is preliminary data.</text>
</comment>
<dbReference type="Pfam" id="PF00440">
    <property type="entry name" value="TetR_N"/>
    <property type="match status" value="1"/>
</dbReference>
<dbReference type="GO" id="GO:0000976">
    <property type="term" value="F:transcription cis-regulatory region binding"/>
    <property type="evidence" value="ECO:0007669"/>
    <property type="project" value="TreeGrafter"/>
</dbReference>
<evidence type="ECO:0000313" key="6">
    <source>
        <dbReference type="EMBL" id="KXP03703.1"/>
    </source>
</evidence>
<dbReference type="EMBL" id="LSRE01000050">
    <property type="protein sequence ID" value="KXO89187.1"/>
    <property type="molecule type" value="Genomic_DNA"/>
</dbReference>
<dbReference type="Proteomes" id="UP000070258">
    <property type="component" value="Unassembled WGS sequence"/>
</dbReference>
<evidence type="ECO:0000256" key="1">
    <source>
        <dbReference type="ARBA" id="ARBA00023125"/>
    </source>
</evidence>
<protein>
    <submittedName>
        <fullName evidence="6">TetR family transcriptional regulator</fullName>
    </submittedName>
</protein>
<dbReference type="AlphaFoldDB" id="A0A137ZZS9"/>
<evidence type="ECO:0000313" key="7">
    <source>
        <dbReference type="Proteomes" id="UP000070258"/>
    </source>
</evidence>
<dbReference type="RefSeq" id="WP_068574746.1">
    <property type="nucleotide sequence ID" value="NZ_LSRE01000050.1"/>
</dbReference>
<dbReference type="GO" id="GO:0003700">
    <property type="term" value="F:DNA-binding transcription factor activity"/>
    <property type="evidence" value="ECO:0007669"/>
    <property type="project" value="TreeGrafter"/>
</dbReference>
<dbReference type="SUPFAM" id="SSF48498">
    <property type="entry name" value="Tetracyclin repressor-like, C-terminal domain"/>
    <property type="match status" value="1"/>
</dbReference>